<dbReference type="EMBL" id="QXGE01000333">
    <property type="protein sequence ID" value="KAE9315673.1"/>
    <property type="molecule type" value="Genomic_DNA"/>
</dbReference>
<dbReference type="EMBL" id="QXGA01000221">
    <property type="protein sequence ID" value="KAE9149808.1"/>
    <property type="molecule type" value="Genomic_DNA"/>
</dbReference>
<dbReference type="Proteomes" id="UP000429523">
    <property type="component" value="Unassembled WGS sequence"/>
</dbReference>
<comment type="caution">
    <text evidence="4">The sequence shown here is derived from an EMBL/GenBank/DDBJ whole genome shotgun (WGS) entry which is preliminary data.</text>
</comment>
<dbReference type="EMBL" id="QXGF01000398">
    <property type="protein sequence ID" value="KAE8940853.1"/>
    <property type="molecule type" value="Genomic_DNA"/>
</dbReference>
<protein>
    <submittedName>
        <fullName evidence="4">Uncharacterized protein</fullName>
    </submittedName>
</protein>
<evidence type="ECO:0000313" key="7">
    <source>
        <dbReference type="Proteomes" id="UP000437068"/>
    </source>
</evidence>
<organism evidence="4 8">
    <name type="scientific">Phytophthora fragariae</name>
    <dbReference type="NCBI Taxonomy" id="53985"/>
    <lineage>
        <taxon>Eukaryota</taxon>
        <taxon>Sar</taxon>
        <taxon>Stramenopiles</taxon>
        <taxon>Oomycota</taxon>
        <taxon>Peronosporomycetes</taxon>
        <taxon>Peronosporales</taxon>
        <taxon>Peronosporaceae</taxon>
        <taxon>Phytophthora</taxon>
    </lineage>
</organism>
<evidence type="ECO:0000313" key="5">
    <source>
        <dbReference type="EMBL" id="KAE9315673.1"/>
    </source>
</evidence>
<gene>
    <name evidence="5" type="ORF">PF001_g7684</name>
    <name evidence="4" type="ORF">PF006_g5744</name>
    <name evidence="2" type="ORF">PF007_g8806</name>
    <name evidence="1" type="ORF">PF009_g9344</name>
    <name evidence="3" type="ORF">PF010_g7242</name>
</gene>
<evidence type="ECO:0000313" key="4">
    <source>
        <dbReference type="EMBL" id="KAE9149808.1"/>
    </source>
</evidence>
<dbReference type="EMBL" id="QXFX01000306">
    <property type="protein sequence ID" value="KAE9121075.1"/>
    <property type="molecule type" value="Genomic_DNA"/>
</dbReference>
<proteinExistence type="predicted"/>
<dbReference type="AlphaFoldDB" id="A0A6A3UE22"/>
<evidence type="ECO:0000313" key="1">
    <source>
        <dbReference type="EMBL" id="KAE8940853.1"/>
    </source>
</evidence>
<evidence type="ECO:0000313" key="8">
    <source>
        <dbReference type="Proteomes" id="UP000440732"/>
    </source>
</evidence>
<evidence type="ECO:0000313" key="2">
    <source>
        <dbReference type="EMBL" id="KAE9118774.1"/>
    </source>
</evidence>
<sequence length="86" mass="9608">MRLTPSTRPTRRRVRRSLCCAALRVAECVGQPDLRDGSRLCRRFLRQDSCGAASRSWRAPRDRPRARLGALRDTAVAAAARPGQGY</sequence>
<evidence type="ECO:0000313" key="9">
    <source>
        <dbReference type="Proteomes" id="UP000441208"/>
    </source>
</evidence>
<dbReference type="Proteomes" id="UP000440732">
    <property type="component" value="Unassembled WGS sequence"/>
</dbReference>
<name>A0A6A3UE22_9STRA</name>
<evidence type="ECO:0000313" key="10">
    <source>
        <dbReference type="Proteomes" id="UP000488956"/>
    </source>
</evidence>
<accession>A0A6A3UE22</accession>
<reference evidence="6 7" key="1">
    <citation type="submission" date="2018-08" db="EMBL/GenBank/DDBJ databases">
        <title>Genomic investigation of the strawberry pathogen Phytophthora fragariae indicates pathogenicity is determined by transcriptional variation in three key races.</title>
        <authorList>
            <person name="Adams T.M."/>
            <person name="Armitage A.D."/>
            <person name="Sobczyk M.K."/>
            <person name="Bates H.J."/>
            <person name="Dunwell J.M."/>
            <person name="Nellist C.F."/>
            <person name="Harrison R.J."/>
        </authorList>
    </citation>
    <scope>NUCLEOTIDE SEQUENCE [LARGE SCALE GENOMIC DNA]</scope>
    <source>
        <strain evidence="5 7">A4</strain>
        <strain evidence="4 8">NOV-5</strain>
        <strain evidence="2 9">NOV-71</strain>
        <strain evidence="1 6">NOV-9</strain>
        <strain evidence="3 10">ONT-3</strain>
    </source>
</reference>
<dbReference type="EMBL" id="QXFZ01000378">
    <property type="protein sequence ID" value="KAE9118774.1"/>
    <property type="molecule type" value="Genomic_DNA"/>
</dbReference>
<dbReference type="Proteomes" id="UP000441208">
    <property type="component" value="Unassembled WGS sequence"/>
</dbReference>
<evidence type="ECO:0000313" key="3">
    <source>
        <dbReference type="EMBL" id="KAE9121075.1"/>
    </source>
</evidence>
<dbReference type="Proteomes" id="UP000437068">
    <property type="component" value="Unassembled WGS sequence"/>
</dbReference>
<dbReference type="Proteomes" id="UP000488956">
    <property type="component" value="Unassembled WGS sequence"/>
</dbReference>
<evidence type="ECO:0000313" key="6">
    <source>
        <dbReference type="Proteomes" id="UP000429523"/>
    </source>
</evidence>